<feature type="region of interest" description="Disordered" evidence="9">
    <location>
        <begin position="959"/>
        <end position="988"/>
    </location>
</feature>
<dbReference type="InterPro" id="IPR001841">
    <property type="entry name" value="Znf_RING"/>
</dbReference>
<dbReference type="GO" id="GO:0061630">
    <property type="term" value="F:ubiquitin protein ligase activity"/>
    <property type="evidence" value="ECO:0007669"/>
    <property type="project" value="UniProtKB-EC"/>
</dbReference>
<dbReference type="PROSITE" id="PS50089">
    <property type="entry name" value="ZF_RING_2"/>
    <property type="match status" value="1"/>
</dbReference>
<evidence type="ECO:0000256" key="8">
    <source>
        <dbReference type="ARBA" id="ARBA00022833"/>
    </source>
</evidence>
<evidence type="ECO:0000313" key="11">
    <source>
        <dbReference type="EMBL" id="PJE80597.1"/>
    </source>
</evidence>
<evidence type="ECO:0000256" key="7">
    <source>
        <dbReference type="ARBA" id="ARBA00022771"/>
    </source>
</evidence>
<organism evidence="11">
    <name type="scientific">invertebrate metagenome</name>
    <dbReference type="NCBI Taxonomy" id="1711999"/>
    <lineage>
        <taxon>unclassified sequences</taxon>
        <taxon>metagenomes</taxon>
        <taxon>organismal metagenomes</taxon>
    </lineage>
</organism>
<evidence type="ECO:0000259" key="10">
    <source>
        <dbReference type="PROSITE" id="PS50089"/>
    </source>
</evidence>
<evidence type="ECO:0000256" key="9">
    <source>
        <dbReference type="SAM" id="MobiDB-lite"/>
    </source>
</evidence>
<dbReference type="InterPro" id="IPR018957">
    <property type="entry name" value="Znf_C3HC4_RING-type"/>
</dbReference>
<dbReference type="SMART" id="SM00184">
    <property type="entry name" value="RING"/>
    <property type="match status" value="1"/>
</dbReference>
<dbReference type="PANTHER" id="PTHR12622">
    <property type="entry name" value="DELTEX-RELATED"/>
    <property type="match status" value="1"/>
</dbReference>
<dbReference type="EC" id="2.3.2.27" evidence="4"/>
<dbReference type="PROSITE" id="PS00518">
    <property type="entry name" value="ZF_RING_1"/>
    <property type="match status" value="1"/>
</dbReference>
<comment type="pathway">
    <text evidence="2">Protein modification; protein ubiquitination.</text>
</comment>
<feature type="compositionally biased region" description="Polar residues" evidence="9">
    <location>
        <begin position="1310"/>
        <end position="1324"/>
    </location>
</feature>
<dbReference type="EMBL" id="NSIT01000012">
    <property type="protein sequence ID" value="PJE80597.1"/>
    <property type="molecule type" value="Genomic_DNA"/>
</dbReference>
<dbReference type="InterPro" id="IPR013083">
    <property type="entry name" value="Znf_RING/FYVE/PHD"/>
</dbReference>
<dbReference type="InterPro" id="IPR039399">
    <property type="entry name" value="Deltex_C_sf"/>
</dbReference>
<dbReference type="Gene3D" id="3.30.390.130">
    <property type="match status" value="1"/>
</dbReference>
<accession>A0A2H9TBM1</accession>
<evidence type="ECO:0000256" key="1">
    <source>
        <dbReference type="ARBA" id="ARBA00000900"/>
    </source>
</evidence>
<feature type="region of interest" description="Disordered" evidence="9">
    <location>
        <begin position="1021"/>
        <end position="1094"/>
    </location>
</feature>
<sequence>MLKLLLRLFTIFLFWMLFFNSPVFASSLIHSFEKKIPLSSNTKLRQAKSCERSITLQITFENIQIHLSNEAVPSESKKLSSKQEVLKRSIHYFHYENWIDDCPQCFYILSPVRPDKADYCSNLGLTDSSCRTPIYDYLQKIFFYREPDTPRKNFINAILATINAANRRQKTEDTKTFNSHFNKSQLFLHDTTQYADVQYESPTASVIVAITDREQPAPNTLSQVLFIENDLTSDLQSLRNYTHLFMPQNHSADNIILFELLLQSREIHTLHSIHEPRNIQTVIPDLISCLERAEHPTVQTRLSRAPKDLQAKFNKTSIPHMKFHLHLLLSNQTALDEAEQLMKNMPGWQLCPNIRLQREQEDELDDLLGATVLPKKYPHKSFSESKSPQVTKPKQPYVYGTGVKPKSSYSRGKTPVISSTRPRPTPSRPSKTSSLNAGMNEKEALQRALEDSRKTSHYGASSQKTGFPVSTDSHTESLQKDNSFLNIKKQGLGEALKSTESRSSLGHVLIISGPPDFSKPRISSKSALEALDTILKQECSFKNRPFDIIKAMKDGKKSGSLIIVNVPRPEQNALHLGKIILVPANRQKMEKINRFSAKKDYLKDFYLQISQCLNGKSNLQMEQQLFVSPIGTGGNDQTIIQMAVDVCLDEIKLMREFGVVNIICHPTTSLASAMKTTADSKGYRERELQTRRNRRFASSPTPKGTPTDWGFTAIGHTTTQDIRMNPLTVVTLPPGIKVTLLPPIGDYSEIYANKYSVSKNMASVNAGDQGLYVGGGTINLQFERDLATAQRGLLHREYRRYHQSQINRKQLRTIIHDDNPSIRWLQSSTTYYDELCPGTQNATGTVFIDVFNDNSCPHGNRYNRAMVYVVPPKGTFYKNLQDFLKAVEQTAENIVIVLNAHNQHRPYLAIPTLRVCGFSAGQFLMPGVSASNVHNAINSGLVRGLSNSSTIEEIQFPYGMTAPSEHPDNQKGISDNRDSEDESFDDKWFTTTSSGFSASGGKSLPPQVTDTIKKQGNLVIISDDGDDHVEDKDITDSKPKVSEPDVNTSDDEISLDYDTETKRSRSPEFSGFQTSPVFDRRTSTSPKEKPVVSEDSLEKEAEDCPICMCTLDNPKTLPCKHTFCTKCINEYFANYKPVCPNCNAIYGIVTGIQPTGTMKITYATSEWQKVTSAQLHPQGKEEKIATWVIQYTFKDGVQGEEHPNPGTHYTGFKEAGHTRTAYIPNTPQGNEILELLKIAFIRKMTFTIDRSRTTGEDNMVTWNEIHHKTSTNPANQHGYKDSWLHNVLDELKVKGITPESITDEEREQIRSSTLKTSHTPARKQ</sequence>
<feature type="compositionally biased region" description="Basic and acidic residues" evidence="9">
    <location>
        <begin position="1078"/>
        <end position="1094"/>
    </location>
</feature>
<dbReference type="GO" id="GO:0008270">
    <property type="term" value="F:zinc ion binding"/>
    <property type="evidence" value="ECO:0007669"/>
    <property type="project" value="UniProtKB-KW"/>
</dbReference>
<feature type="compositionally biased region" description="Basic and acidic residues" evidence="9">
    <location>
        <begin position="440"/>
        <end position="454"/>
    </location>
</feature>
<keyword evidence="8" id="KW-0862">Zinc</keyword>
<comment type="catalytic activity">
    <reaction evidence="1">
        <text>S-ubiquitinyl-[E2 ubiquitin-conjugating enzyme]-L-cysteine + [acceptor protein]-L-lysine = [E2 ubiquitin-conjugating enzyme]-L-cysteine + N(6)-ubiquitinyl-[acceptor protein]-L-lysine.</text>
        <dbReference type="EC" id="2.3.2.27"/>
    </reaction>
</comment>
<dbReference type="InterPro" id="IPR039398">
    <property type="entry name" value="Deltex_fam"/>
</dbReference>
<name>A0A2H9TBM1_9ZZZZ</name>
<comment type="caution">
    <text evidence="11">The sequence shown here is derived from an EMBL/GenBank/DDBJ whole genome shotgun (WGS) entry which is preliminary data.</text>
</comment>
<dbReference type="SUPFAM" id="SSF57850">
    <property type="entry name" value="RING/U-box"/>
    <property type="match status" value="1"/>
</dbReference>
<reference evidence="11" key="1">
    <citation type="journal article" date="2017" name="Appl. Environ. Microbiol.">
        <title>Molecular characterization of an Endozoicomonas-like organism causing infection in king scallop Pecten maximus L.</title>
        <authorList>
            <person name="Cano I."/>
            <person name="van Aerle R."/>
            <person name="Ross S."/>
            <person name="Verner-Jeffreys D.W."/>
            <person name="Paley R.K."/>
            <person name="Rimmer G."/>
            <person name="Ryder D."/>
            <person name="Hooper P."/>
            <person name="Stone D."/>
            <person name="Feist S.W."/>
        </authorList>
    </citation>
    <scope>NUCLEOTIDE SEQUENCE</scope>
</reference>
<feature type="compositionally biased region" description="Polar residues" evidence="9">
    <location>
        <begin position="458"/>
        <end position="472"/>
    </location>
</feature>
<feature type="compositionally biased region" description="Low complexity" evidence="9">
    <location>
        <begin position="418"/>
        <end position="434"/>
    </location>
</feature>
<feature type="compositionally biased region" description="Acidic residues" evidence="9">
    <location>
        <begin position="1048"/>
        <end position="1058"/>
    </location>
</feature>
<dbReference type="InterPro" id="IPR039396">
    <property type="entry name" value="Deltex_C"/>
</dbReference>
<feature type="compositionally biased region" description="Basic and acidic residues" evidence="9">
    <location>
        <begin position="965"/>
        <end position="977"/>
    </location>
</feature>
<feature type="region of interest" description="Disordered" evidence="9">
    <location>
        <begin position="378"/>
        <end position="482"/>
    </location>
</feature>
<evidence type="ECO:0000256" key="3">
    <source>
        <dbReference type="ARBA" id="ARBA00009413"/>
    </source>
</evidence>
<protein>
    <recommendedName>
        <fullName evidence="4">RING-type E3 ubiquitin transferase</fullName>
        <ecNumber evidence="4">2.3.2.27</ecNumber>
    </recommendedName>
</protein>
<keyword evidence="6" id="KW-0479">Metal-binding</keyword>
<feature type="compositionally biased region" description="Basic and acidic residues" evidence="9">
    <location>
        <begin position="1029"/>
        <end position="1043"/>
    </location>
</feature>
<feature type="region of interest" description="Disordered" evidence="9">
    <location>
        <begin position="1299"/>
        <end position="1324"/>
    </location>
</feature>
<evidence type="ECO:0000256" key="5">
    <source>
        <dbReference type="ARBA" id="ARBA00022679"/>
    </source>
</evidence>
<dbReference type="Pfam" id="PF00097">
    <property type="entry name" value="zf-C3HC4"/>
    <property type="match status" value="1"/>
</dbReference>
<dbReference type="GO" id="GO:0007219">
    <property type="term" value="P:Notch signaling pathway"/>
    <property type="evidence" value="ECO:0007669"/>
    <property type="project" value="InterPro"/>
</dbReference>
<keyword evidence="5" id="KW-0808">Transferase</keyword>
<keyword evidence="7" id="KW-0863">Zinc-finger</keyword>
<evidence type="ECO:0000256" key="6">
    <source>
        <dbReference type="ARBA" id="ARBA00022723"/>
    </source>
</evidence>
<evidence type="ECO:0000256" key="4">
    <source>
        <dbReference type="ARBA" id="ARBA00012483"/>
    </source>
</evidence>
<dbReference type="InterPro" id="IPR017907">
    <property type="entry name" value="Znf_RING_CS"/>
</dbReference>
<dbReference type="GO" id="GO:0016567">
    <property type="term" value="P:protein ubiquitination"/>
    <property type="evidence" value="ECO:0007669"/>
    <property type="project" value="UniProtKB-UniPathway"/>
</dbReference>
<gene>
    <name evidence="11" type="ORF">CI610_00419</name>
</gene>
<comment type="similarity">
    <text evidence="3">Belongs to the Deltex family.</text>
</comment>
<proteinExistence type="inferred from homology"/>
<dbReference type="UniPathway" id="UPA00143"/>
<evidence type="ECO:0000256" key="2">
    <source>
        <dbReference type="ARBA" id="ARBA00004906"/>
    </source>
</evidence>
<dbReference type="Gene3D" id="3.30.40.10">
    <property type="entry name" value="Zinc/RING finger domain, C3HC4 (zinc finger)"/>
    <property type="match status" value="1"/>
</dbReference>
<dbReference type="Pfam" id="PF18102">
    <property type="entry name" value="DTC"/>
    <property type="match status" value="1"/>
</dbReference>
<feature type="domain" description="RING-type" evidence="10">
    <location>
        <begin position="1104"/>
        <end position="1143"/>
    </location>
</feature>